<feature type="region of interest" description="Disordered" evidence="2">
    <location>
        <begin position="89"/>
        <end position="146"/>
    </location>
</feature>
<organism evidence="3 4">
    <name type="scientific">Triparma laevis f. inornata</name>
    <dbReference type="NCBI Taxonomy" id="1714386"/>
    <lineage>
        <taxon>Eukaryota</taxon>
        <taxon>Sar</taxon>
        <taxon>Stramenopiles</taxon>
        <taxon>Ochrophyta</taxon>
        <taxon>Bolidophyceae</taxon>
        <taxon>Parmales</taxon>
        <taxon>Triparmaceae</taxon>
        <taxon>Triparma</taxon>
    </lineage>
</organism>
<feature type="region of interest" description="Disordered" evidence="2">
    <location>
        <begin position="28"/>
        <end position="58"/>
    </location>
</feature>
<protein>
    <submittedName>
        <fullName evidence="3">Uncharacterized protein</fullName>
    </submittedName>
</protein>
<evidence type="ECO:0000313" key="4">
    <source>
        <dbReference type="Proteomes" id="UP001162640"/>
    </source>
</evidence>
<keyword evidence="1" id="KW-0175">Coiled coil</keyword>
<dbReference type="PANTHER" id="PTHR23159:SF66">
    <property type="entry name" value="OS04G0158400 PROTEIN"/>
    <property type="match status" value="1"/>
</dbReference>
<feature type="coiled-coil region" evidence="1">
    <location>
        <begin position="376"/>
        <end position="484"/>
    </location>
</feature>
<dbReference type="PANTHER" id="PTHR23159">
    <property type="entry name" value="CENTROSOMAL PROTEIN 2"/>
    <property type="match status" value="1"/>
</dbReference>
<evidence type="ECO:0000256" key="1">
    <source>
        <dbReference type="SAM" id="Coils"/>
    </source>
</evidence>
<proteinExistence type="predicted"/>
<feature type="region of interest" description="Disordered" evidence="2">
    <location>
        <begin position="840"/>
        <end position="861"/>
    </location>
</feature>
<accession>A0A9W7AVH0</accession>
<comment type="caution">
    <text evidence="3">The sequence shown here is derived from an EMBL/GenBank/DDBJ whole genome shotgun (WGS) entry which is preliminary data.</text>
</comment>
<reference evidence="4" key="1">
    <citation type="journal article" date="2023" name="Commun. Biol.">
        <title>Genome analysis of Parmales, the sister group of diatoms, reveals the evolutionary specialization of diatoms from phago-mixotrophs to photoautotrophs.</title>
        <authorList>
            <person name="Ban H."/>
            <person name="Sato S."/>
            <person name="Yoshikawa S."/>
            <person name="Yamada K."/>
            <person name="Nakamura Y."/>
            <person name="Ichinomiya M."/>
            <person name="Sato N."/>
            <person name="Blanc-Mathieu R."/>
            <person name="Endo H."/>
            <person name="Kuwata A."/>
            <person name="Ogata H."/>
        </authorList>
    </citation>
    <scope>NUCLEOTIDE SEQUENCE [LARGE SCALE GENOMIC DNA]</scope>
</reference>
<dbReference type="Proteomes" id="UP001162640">
    <property type="component" value="Unassembled WGS sequence"/>
</dbReference>
<feature type="compositionally biased region" description="Polar residues" evidence="2">
    <location>
        <begin position="632"/>
        <end position="648"/>
    </location>
</feature>
<dbReference type="AlphaFoldDB" id="A0A9W7AVH0"/>
<dbReference type="EMBL" id="BLQM01000252">
    <property type="protein sequence ID" value="GMH78536.1"/>
    <property type="molecule type" value="Genomic_DNA"/>
</dbReference>
<gene>
    <name evidence="3" type="ORF">TL16_g07840</name>
</gene>
<feature type="region of interest" description="Disordered" evidence="2">
    <location>
        <begin position="289"/>
        <end position="315"/>
    </location>
</feature>
<feature type="compositionally biased region" description="Polar residues" evidence="2">
    <location>
        <begin position="35"/>
        <end position="53"/>
    </location>
</feature>
<feature type="region of interest" description="Disordered" evidence="2">
    <location>
        <begin position="628"/>
        <end position="650"/>
    </location>
</feature>
<sequence>MDTKMDHSEFQDDDDEFLKSLRMLRGQIDDEKMDTSSLNPFTPSKSLARSPTASIDPDAARVTAENLMLSSKVEKLSSELSTAKASVVTLKQKVQKASSSPKRGNKTPTPTHKTPTQTPTPLSPNSSSLPNPPNSSKIMNKLRSEKNALLKQVDTVEVERNKASSALSEAQKKWSAEKASLEKRLSEAVTRCDRSEAMSASIGKRDAEFAAQLNKVREDFEVERDGLRRSIASITAANENSKRLKKESAEARDAAMANLFKIKSQSEENFNRAVAAEGKCKVLLEERRKVSGQATQSMQKELKRLKEDNEEVGEELKQAMGEVERLRAEVNKNESVGKTSAATSAALQGEVEKLKAKDDGNKFEHEKLKKEVLIGKKQLQKEMLRLNKIVKEKEDKIGTVQRELEGVMEAMEAGVKVELEKAKKELEDAAELKEELELATAEVSKLRKGVEEAKAKAGEAAGEVSKLRKEVEEAKAKAGEAMGTIVRLGREVDEAKSLKDVGADNAADVAELKEELELATAEVAKLRKEIQGKSEGDGVELKEAKEKLEKAIVDVAMLRTEAEAKDSAAGVEVAEVKEELELATAEVVKLRKEIEALKIGASFFGTEVTEVKEELELATAEVAKLRKESEANKSNVTQLKQASSTIDELTTAGEKMQGECKVLEEDMAELKDELECATSETLKLRKKLGEGMGGGGAGLELASAKAENVRLKAEVDELKKGRPKSRGGGGGLELASAKAENVRLKAEIEELKKQAPKSDGGGLELASAKAENTRLKAEAKAATQLKEELRKLTETVRSNEAASEKAIKEISDDLTETREELLQAEDYVASQKEEIGKLKAAMKGAEEEGGGSRASRTRRPK</sequence>
<feature type="compositionally biased region" description="Low complexity" evidence="2">
    <location>
        <begin position="107"/>
        <end position="129"/>
    </location>
</feature>
<evidence type="ECO:0000256" key="2">
    <source>
        <dbReference type="SAM" id="MobiDB-lite"/>
    </source>
</evidence>
<evidence type="ECO:0000313" key="3">
    <source>
        <dbReference type="EMBL" id="GMH78536.1"/>
    </source>
</evidence>
<name>A0A9W7AVH0_9STRA</name>